<evidence type="ECO:0000313" key="3">
    <source>
        <dbReference type="Proteomes" id="UP000421408"/>
    </source>
</evidence>
<proteinExistence type="predicted"/>
<sequence length="103" mass="11571">MDSLLQGLTGKTEEQEAVPTQECPSEAPSPTRRKEKPRYEVISTMVDPDVMSKVRTIADIEGVAIKEIIGVGLNMFIRKYEELHGKVRVKKPRKGDISQIFNS</sequence>
<evidence type="ECO:0000313" key="2">
    <source>
        <dbReference type="EMBL" id="MQN82752.1"/>
    </source>
</evidence>
<dbReference type="EMBL" id="VZCC01000006">
    <property type="protein sequence ID" value="MQN82752.1"/>
    <property type="molecule type" value="Genomic_DNA"/>
</dbReference>
<dbReference type="RefSeq" id="WP_147487263.1">
    <property type="nucleotide sequence ID" value="NZ_VZCC01000006.1"/>
</dbReference>
<dbReference type="Proteomes" id="UP000421408">
    <property type="component" value="Unassembled WGS sequence"/>
</dbReference>
<feature type="region of interest" description="Disordered" evidence="1">
    <location>
        <begin position="1"/>
        <end position="37"/>
    </location>
</feature>
<dbReference type="AlphaFoldDB" id="A0AA90UXC9"/>
<organism evidence="2 3">
    <name type="scientific">Segatella copri</name>
    <dbReference type="NCBI Taxonomy" id="165179"/>
    <lineage>
        <taxon>Bacteria</taxon>
        <taxon>Pseudomonadati</taxon>
        <taxon>Bacteroidota</taxon>
        <taxon>Bacteroidia</taxon>
        <taxon>Bacteroidales</taxon>
        <taxon>Prevotellaceae</taxon>
        <taxon>Segatella</taxon>
    </lineage>
</organism>
<comment type="caution">
    <text evidence="2">The sequence shown here is derived from an EMBL/GenBank/DDBJ whole genome shotgun (WGS) entry which is preliminary data.</text>
</comment>
<gene>
    <name evidence="2" type="ORF">F7D74_01830</name>
</gene>
<accession>A0AA90UXC9</accession>
<evidence type="ECO:0000256" key="1">
    <source>
        <dbReference type="SAM" id="MobiDB-lite"/>
    </source>
</evidence>
<name>A0AA90UXC9_9BACT</name>
<protein>
    <submittedName>
        <fullName evidence="2">Uncharacterized protein</fullName>
    </submittedName>
</protein>
<reference evidence="3" key="1">
    <citation type="submission" date="2019-09" db="EMBL/GenBank/DDBJ databases">
        <title>Distinct polysaccharide growth profiles of human intestinal Prevotella copri isolates.</title>
        <authorList>
            <person name="Fehlner-Peach H."/>
            <person name="Magnabosco C."/>
            <person name="Raghavan V."/>
            <person name="Scher J.U."/>
            <person name="Tett A."/>
            <person name="Cox L.M."/>
            <person name="Gottsegen C."/>
            <person name="Watters A."/>
            <person name="Wiltshire- Gordon J.D."/>
            <person name="Segata N."/>
            <person name="Bonneau R."/>
            <person name="Littman D.R."/>
        </authorList>
    </citation>
    <scope>NUCLEOTIDE SEQUENCE [LARGE SCALE GENOMIC DNA]</scope>
    <source>
        <strain evidence="3">iAA108</strain>
    </source>
</reference>